<dbReference type="Gene3D" id="3.40.50.10320">
    <property type="entry name" value="LmbE-like"/>
    <property type="match status" value="1"/>
</dbReference>
<dbReference type="RefSeq" id="WP_127080430.1">
    <property type="nucleotide sequence ID" value="NZ_RSCL01000004.1"/>
</dbReference>
<dbReference type="GO" id="GO:0016811">
    <property type="term" value="F:hydrolase activity, acting on carbon-nitrogen (but not peptide) bonds, in linear amides"/>
    <property type="evidence" value="ECO:0007669"/>
    <property type="project" value="TreeGrafter"/>
</dbReference>
<evidence type="ECO:0008006" key="3">
    <source>
        <dbReference type="Google" id="ProtNLM"/>
    </source>
</evidence>
<evidence type="ECO:0000313" key="1">
    <source>
        <dbReference type="EMBL" id="RUT07531.1"/>
    </source>
</evidence>
<accession>A0A3S1CHH7</accession>
<name>A0A3S1CHH7_9CYAN</name>
<reference evidence="1" key="2">
    <citation type="journal article" date="2019" name="Genome Biol. Evol.">
        <title>Day and night: Metabolic profiles and evolutionary relationships of six axenic non-marine cyanobacteria.</title>
        <authorList>
            <person name="Will S.E."/>
            <person name="Henke P."/>
            <person name="Boedeker C."/>
            <person name="Huang S."/>
            <person name="Brinkmann H."/>
            <person name="Rohde M."/>
            <person name="Jarek M."/>
            <person name="Friedl T."/>
            <person name="Seufert S."/>
            <person name="Schumacher M."/>
            <person name="Overmann J."/>
            <person name="Neumann-Schaal M."/>
            <person name="Petersen J."/>
        </authorList>
    </citation>
    <scope>NUCLEOTIDE SEQUENCE [LARGE SCALE GENOMIC DNA]</scope>
    <source>
        <strain evidence="1">PCC 7102</strain>
    </source>
</reference>
<proteinExistence type="predicted"/>
<dbReference type="PANTHER" id="PTHR12993:SF11">
    <property type="entry name" value="N-ACETYLGLUCOSAMINYL-PHOSPHATIDYLINOSITOL DE-N-ACETYLASE"/>
    <property type="match status" value="1"/>
</dbReference>
<dbReference type="Proteomes" id="UP000271624">
    <property type="component" value="Unassembled WGS sequence"/>
</dbReference>
<dbReference type="PANTHER" id="PTHR12993">
    <property type="entry name" value="N-ACETYLGLUCOSAMINYL-PHOSPHATIDYLINOSITOL DE-N-ACETYLASE-RELATED"/>
    <property type="match status" value="1"/>
</dbReference>
<dbReference type="AlphaFoldDB" id="A0A3S1CHH7"/>
<reference evidence="1" key="1">
    <citation type="submission" date="2018-12" db="EMBL/GenBank/DDBJ databases">
        <authorList>
            <person name="Will S."/>
            <person name="Neumann-Schaal M."/>
            <person name="Henke P."/>
        </authorList>
    </citation>
    <scope>NUCLEOTIDE SEQUENCE</scope>
    <source>
        <strain evidence="1">PCC 7102</strain>
    </source>
</reference>
<dbReference type="OrthoDB" id="9790023at2"/>
<organism evidence="1 2">
    <name type="scientific">Dulcicalothrix desertica PCC 7102</name>
    <dbReference type="NCBI Taxonomy" id="232991"/>
    <lineage>
        <taxon>Bacteria</taxon>
        <taxon>Bacillati</taxon>
        <taxon>Cyanobacteriota</taxon>
        <taxon>Cyanophyceae</taxon>
        <taxon>Nostocales</taxon>
        <taxon>Calotrichaceae</taxon>
        <taxon>Dulcicalothrix</taxon>
    </lineage>
</organism>
<sequence length="251" mass="28934">MNKIVPVRVRERLQEIQYSLIQEWIINRGSQPLNLSHNSAMVFAPHQDDETFGCGGMIALKRQQEIPVHVVFITDGQSGVNNLTNKNNTIQVRKQEAVKALEVLGVDNSYTHFLDKQDGALQKLTAEQKQLTIAQIVELLKLYQPQEVYVPYRLDCHPDHEATFDLVILAIKESQLQVKLLQYPIWVFWDKPFFQVFKAPEVKRAYRLSIASVKDKKSRAIAAYPSQLEFLCSGFIKRFFGNNEIFFPIDI</sequence>
<comment type="caution">
    <text evidence="1">The sequence shown here is derived from an EMBL/GenBank/DDBJ whole genome shotgun (WGS) entry which is preliminary data.</text>
</comment>
<dbReference type="InterPro" id="IPR003737">
    <property type="entry name" value="GlcNAc_PI_deacetylase-related"/>
</dbReference>
<evidence type="ECO:0000313" key="2">
    <source>
        <dbReference type="Proteomes" id="UP000271624"/>
    </source>
</evidence>
<dbReference type="SUPFAM" id="SSF102588">
    <property type="entry name" value="LmbE-like"/>
    <property type="match status" value="1"/>
</dbReference>
<protein>
    <recommendedName>
        <fullName evidence="3">PIG-L domain-containing protein</fullName>
    </recommendedName>
</protein>
<dbReference type="EMBL" id="RSCL01000004">
    <property type="protein sequence ID" value="RUT07531.1"/>
    <property type="molecule type" value="Genomic_DNA"/>
</dbReference>
<dbReference type="InterPro" id="IPR024078">
    <property type="entry name" value="LmbE-like_dom_sf"/>
</dbReference>
<gene>
    <name evidence="1" type="ORF">DSM106972_017910</name>
</gene>
<dbReference type="Pfam" id="PF02585">
    <property type="entry name" value="PIG-L"/>
    <property type="match status" value="1"/>
</dbReference>
<keyword evidence="2" id="KW-1185">Reference proteome</keyword>